<reference evidence="7" key="1">
    <citation type="journal article" date="2011" name="Nat. Genet.">
        <title>The Arabidopsis lyrata genome sequence and the basis of rapid genome size change.</title>
        <authorList>
            <person name="Hu T.T."/>
            <person name="Pattyn P."/>
            <person name="Bakker E.G."/>
            <person name="Cao J."/>
            <person name="Cheng J.-F."/>
            <person name="Clark R.M."/>
            <person name="Fahlgren N."/>
            <person name="Fawcett J.A."/>
            <person name="Grimwood J."/>
            <person name="Gundlach H."/>
            <person name="Haberer G."/>
            <person name="Hollister J.D."/>
            <person name="Ossowski S."/>
            <person name="Ottilar R.P."/>
            <person name="Salamov A.A."/>
            <person name="Schneeberger K."/>
            <person name="Spannagl M."/>
            <person name="Wang X."/>
            <person name="Yang L."/>
            <person name="Nasrallah M.E."/>
            <person name="Bergelson J."/>
            <person name="Carrington J.C."/>
            <person name="Gaut B.S."/>
            <person name="Schmutz J."/>
            <person name="Mayer K.F.X."/>
            <person name="Van de Peer Y."/>
            <person name="Grigoriev I.V."/>
            <person name="Nordborg M."/>
            <person name="Weigel D."/>
            <person name="Guo Y.-L."/>
        </authorList>
    </citation>
    <scope>NUCLEOTIDE SEQUENCE [LARGE SCALE GENOMIC DNA]</scope>
    <source>
        <strain evidence="7">cv. MN47</strain>
    </source>
</reference>
<evidence type="ECO:0000259" key="5">
    <source>
        <dbReference type="SMART" id="SM00856"/>
    </source>
</evidence>
<dbReference type="Gene3D" id="1.20.140.40">
    <property type="entry name" value="Invertase/pectin methylesterase inhibitor family protein"/>
    <property type="match status" value="2"/>
</dbReference>
<dbReference type="PANTHER" id="PTHR36710:SF4">
    <property type="entry name" value="PLANT INVERTASE_PECTIN METHYLESTERASE INHIBITOR SUPERFAMILY PROTEIN"/>
    <property type="match status" value="1"/>
</dbReference>
<dbReference type="CDD" id="cd15797">
    <property type="entry name" value="PMEI"/>
    <property type="match status" value="2"/>
</dbReference>
<evidence type="ECO:0000256" key="4">
    <source>
        <dbReference type="SAM" id="SignalP"/>
    </source>
</evidence>
<dbReference type="FunFam" id="1.20.140.40:FF:000008">
    <property type="entry name" value="Invertase/pectin methylesterase inhibitor family protein"/>
    <property type="match status" value="2"/>
</dbReference>
<accession>D7L6Q3</accession>
<keyword evidence="1 4" id="KW-0732">Signal</keyword>
<keyword evidence="7" id="KW-1185">Reference proteome</keyword>
<organism evidence="7">
    <name type="scientific">Arabidopsis lyrata subsp. lyrata</name>
    <name type="common">Lyre-leaved rock-cress</name>
    <dbReference type="NCBI Taxonomy" id="81972"/>
    <lineage>
        <taxon>Eukaryota</taxon>
        <taxon>Viridiplantae</taxon>
        <taxon>Streptophyta</taxon>
        <taxon>Embryophyta</taxon>
        <taxon>Tracheophyta</taxon>
        <taxon>Spermatophyta</taxon>
        <taxon>Magnoliopsida</taxon>
        <taxon>eudicotyledons</taxon>
        <taxon>Gunneridae</taxon>
        <taxon>Pentapetalae</taxon>
        <taxon>rosids</taxon>
        <taxon>malvids</taxon>
        <taxon>Brassicales</taxon>
        <taxon>Brassicaceae</taxon>
        <taxon>Camelineae</taxon>
        <taxon>Arabidopsis</taxon>
    </lineage>
</organism>
<dbReference type="InterPro" id="IPR034086">
    <property type="entry name" value="PMEI_plant"/>
</dbReference>
<dbReference type="InterPro" id="IPR035513">
    <property type="entry name" value="Invertase/methylesterase_inhib"/>
</dbReference>
<proteinExistence type="inferred from homology"/>
<dbReference type="PANTHER" id="PTHR36710">
    <property type="entry name" value="PECTINESTERASE INHIBITOR-LIKE"/>
    <property type="match status" value="1"/>
</dbReference>
<gene>
    <name evidence="6" type="ORF">ARALYDRAFT_318486</name>
</gene>
<evidence type="ECO:0000256" key="1">
    <source>
        <dbReference type="ARBA" id="ARBA00022729"/>
    </source>
</evidence>
<evidence type="ECO:0000313" key="6">
    <source>
        <dbReference type="EMBL" id="EFH61453.1"/>
    </source>
</evidence>
<feature type="domain" description="Pectinesterase inhibitor" evidence="5">
    <location>
        <begin position="202"/>
        <end position="348"/>
    </location>
</feature>
<evidence type="ECO:0000256" key="3">
    <source>
        <dbReference type="ARBA" id="ARBA00038471"/>
    </source>
</evidence>
<dbReference type="AlphaFoldDB" id="D7L6Q3"/>
<feature type="signal peptide" evidence="4">
    <location>
        <begin position="1"/>
        <end position="28"/>
    </location>
</feature>
<dbReference type="InterPro" id="IPR052421">
    <property type="entry name" value="PCW_Enzyme_Inhibitor"/>
</dbReference>
<dbReference type="InterPro" id="IPR006501">
    <property type="entry name" value="Pectinesterase_inhib_dom"/>
</dbReference>
<dbReference type="SUPFAM" id="SSF101148">
    <property type="entry name" value="Plant invertase/pectin methylesterase inhibitor"/>
    <property type="match status" value="2"/>
</dbReference>
<feature type="domain" description="Pectinesterase inhibitor" evidence="5">
    <location>
        <begin position="35"/>
        <end position="183"/>
    </location>
</feature>
<dbReference type="SMART" id="SM00856">
    <property type="entry name" value="PMEI"/>
    <property type="match status" value="2"/>
</dbReference>
<dbReference type="Proteomes" id="UP000008694">
    <property type="component" value="Unassembled WGS sequence"/>
</dbReference>
<evidence type="ECO:0000256" key="2">
    <source>
        <dbReference type="ARBA" id="ARBA00023157"/>
    </source>
</evidence>
<sequence length="354" mass="38775">MAYPCVKRNVFSLLPLLVLLSVTPLSSSLSPSDKITKDLLYYLCTEPNIDSSFCIPWLTSDPTTFTLDLQGLLDLVFQKTQLLGYKSLAAMKGSVRTMPGSTLKIPFETCVKDYESAIKSIEEAQGFLTSKAYALASQGAAKAFISISVCEAQFEGRADVPAYGAKKMAYPCVKRNVFSLLPLLVLLSVTPLSSSLSPSDKVTKGLLYQLCTKPNIDSYFCIPWLNSDPTTFTLDLQGLLDLVFQKTQLLGYKSLAAMKGSVRTTTDPTLKIPFETCVKDYEVAIKAIEEAQGFVTSKAYPLASQGAAKAFISISVCEAQFEGRVNVPDYVAKLNSFFKRMCNIDRVFSDVLTS</sequence>
<name>D7L6Q3_ARALL</name>
<dbReference type="GO" id="GO:0046910">
    <property type="term" value="F:pectinesterase inhibitor activity"/>
    <property type="evidence" value="ECO:0007669"/>
    <property type="project" value="InterPro"/>
</dbReference>
<dbReference type="HOGENOM" id="CLU_790739_0_0_1"/>
<dbReference type="NCBIfam" id="TIGR01614">
    <property type="entry name" value="PME_inhib"/>
    <property type="match status" value="2"/>
</dbReference>
<keyword evidence="2" id="KW-1015">Disulfide bond</keyword>
<protein>
    <submittedName>
        <fullName evidence="6">Invertase/pectin methylesterase inhibitor family protein</fullName>
    </submittedName>
</protein>
<comment type="similarity">
    <text evidence="3">Belongs to the PMEI family.</text>
</comment>
<feature type="chain" id="PRO_5003102094" evidence="4">
    <location>
        <begin position="29"/>
        <end position="354"/>
    </location>
</feature>
<evidence type="ECO:0000313" key="7">
    <source>
        <dbReference type="Proteomes" id="UP000008694"/>
    </source>
</evidence>
<dbReference type="Gramene" id="fgenesh1_pm.C_scaffold_3001502">
    <property type="protein sequence ID" value="fgenesh1_pm.C_scaffold_3001502"/>
    <property type="gene ID" value="fgenesh1_pm.C_scaffold_3001502"/>
</dbReference>
<dbReference type="EMBL" id="GL348715">
    <property type="protein sequence ID" value="EFH61453.1"/>
    <property type="molecule type" value="Genomic_DNA"/>
</dbReference>